<proteinExistence type="predicted"/>
<keyword evidence="2" id="KW-0812">Transmembrane</keyword>
<dbReference type="eggNOG" id="COG5343">
    <property type="taxonomic scope" value="Bacteria"/>
</dbReference>
<feature type="domain" description="Anti-sigma K factor RskA C-terminal" evidence="3">
    <location>
        <begin position="99"/>
        <end position="237"/>
    </location>
</feature>
<dbReference type="GO" id="GO:0005886">
    <property type="term" value="C:plasma membrane"/>
    <property type="evidence" value="ECO:0007669"/>
    <property type="project" value="InterPro"/>
</dbReference>
<name>A0A0U1PV31_9MICO</name>
<keyword evidence="5" id="KW-1185">Reference proteome</keyword>
<keyword evidence="2" id="KW-1133">Transmembrane helix</keyword>
<keyword evidence="2" id="KW-0472">Membrane</keyword>
<dbReference type="InterPro" id="IPR018764">
    <property type="entry name" value="RskA_C"/>
</dbReference>
<sequence>MEARREAAALREVADALAADVSPVEPSPALKAELMALIANTPQLSATDSSDDVEAPIADEPQSVNAQETPSPSRVAETSGGAQHLARQRWYTHPALYLSAAAAAAVIVVGGATLPPQLSAGADSTQEQTVLAQVRSASDAQEVSGSVTAGTTATLVWSNSLGRSVLLAEGLALLPEDKTYQLWYLGSSGQTVAAGTFDGGDGSAVIPLQGAIPGVGSVVAVTIEQAGGSKTPTTRPILTIGMA</sequence>
<protein>
    <recommendedName>
        <fullName evidence="3">Anti-sigma K factor RskA C-terminal domain-containing protein</fullName>
    </recommendedName>
</protein>
<gene>
    <name evidence="4" type="ORF">VT73_04225</name>
</gene>
<evidence type="ECO:0000259" key="3">
    <source>
        <dbReference type="Pfam" id="PF10099"/>
    </source>
</evidence>
<feature type="compositionally biased region" description="Polar residues" evidence="1">
    <location>
        <begin position="62"/>
        <end position="72"/>
    </location>
</feature>
<dbReference type="Pfam" id="PF10099">
    <property type="entry name" value="RskA_C"/>
    <property type="match status" value="1"/>
</dbReference>
<accession>A0A0U1PV31</accession>
<dbReference type="PATRIC" id="fig|145458.8.peg.965"/>
<dbReference type="PANTHER" id="PTHR37461:SF1">
    <property type="entry name" value="ANTI-SIGMA-K FACTOR RSKA"/>
    <property type="match status" value="1"/>
</dbReference>
<dbReference type="AlphaFoldDB" id="A0A0U1PV31"/>
<reference evidence="4 5" key="1">
    <citation type="submission" date="2015-04" db="EMBL/GenBank/DDBJ databases">
        <title>Draft genome sequence of Rathayibacter toxicus strain FH-142 (AKA 70134 or CS 32), a Western Australian isolate.</title>
        <authorList>
            <consortium name="Consortium for Microbial Forensics and Genomics (microFORGE)"/>
            <person name="Knight B.M."/>
            <person name="Roberts D.P."/>
            <person name="Lin D."/>
            <person name="Hari K."/>
            <person name="Fletcher J."/>
            <person name="Melcher U."/>
            <person name="Blagden T."/>
            <person name="Luster D.G."/>
            <person name="Sechler A.J."/>
            <person name="Schneider W.L."/>
            <person name="Winegar R.A."/>
        </authorList>
    </citation>
    <scope>NUCLEOTIDE SEQUENCE [LARGE SCALE GENOMIC DNA]</scope>
    <source>
        <strain evidence="4 5">FH142</strain>
    </source>
</reference>
<dbReference type="InterPro" id="IPR051474">
    <property type="entry name" value="Anti-sigma-K/W_factor"/>
</dbReference>
<evidence type="ECO:0000313" key="5">
    <source>
        <dbReference type="Proteomes" id="UP000052979"/>
    </source>
</evidence>
<dbReference type="PANTHER" id="PTHR37461">
    <property type="entry name" value="ANTI-SIGMA-K FACTOR RSKA"/>
    <property type="match status" value="1"/>
</dbReference>
<dbReference type="EMBL" id="LBFI01000024">
    <property type="protein sequence ID" value="KKM46445.1"/>
    <property type="molecule type" value="Genomic_DNA"/>
</dbReference>
<feature type="transmembrane region" description="Helical" evidence="2">
    <location>
        <begin position="95"/>
        <end position="114"/>
    </location>
</feature>
<evidence type="ECO:0000256" key="1">
    <source>
        <dbReference type="SAM" id="MobiDB-lite"/>
    </source>
</evidence>
<dbReference type="GO" id="GO:0006417">
    <property type="term" value="P:regulation of translation"/>
    <property type="evidence" value="ECO:0007669"/>
    <property type="project" value="TreeGrafter"/>
</dbReference>
<dbReference type="GO" id="GO:0016989">
    <property type="term" value="F:sigma factor antagonist activity"/>
    <property type="evidence" value="ECO:0007669"/>
    <property type="project" value="TreeGrafter"/>
</dbReference>
<evidence type="ECO:0000256" key="2">
    <source>
        <dbReference type="SAM" id="Phobius"/>
    </source>
</evidence>
<feature type="region of interest" description="Disordered" evidence="1">
    <location>
        <begin position="43"/>
        <end position="81"/>
    </location>
</feature>
<dbReference type="Proteomes" id="UP000052979">
    <property type="component" value="Unassembled WGS sequence"/>
</dbReference>
<dbReference type="STRING" id="145458.APU90_03270"/>
<organism evidence="4 5">
    <name type="scientific">Rathayibacter toxicus</name>
    <dbReference type="NCBI Taxonomy" id="145458"/>
    <lineage>
        <taxon>Bacteria</taxon>
        <taxon>Bacillati</taxon>
        <taxon>Actinomycetota</taxon>
        <taxon>Actinomycetes</taxon>
        <taxon>Micrococcales</taxon>
        <taxon>Microbacteriaceae</taxon>
        <taxon>Rathayibacter</taxon>
    </lineage>
</organism>
<evidence type="ECO:0000313" key="4">
    <source>
        <dbReference type="EMBL" id="KKM46445.1"/>
    </source>
</evidence>
<comment type="caution">
    <text evidence="4">The sequence shown here is derived from an EMBL/GenBank/DDBJ whole genome shotgun (WGS) entry which is preliminary data.</text>
</comment>